<dbReference type="Gene3D" id="3.90.1110.10">
    <property type="entry name" value="RNA polymerase Rpb2, domain 2"/>
    <property type="match status" value="1"/>
</dbReference>
<gene>
    <name evidence="9" type="ORF">PXEA_LOCUS21001</name>
</gene>
<dbReference type="Pfam" id="PF04561">
    <property type="entry name" value="RNA_pol_Rpb2_2"/>
    <property type="match status" value="1"/>
</dbReference>
<dbReference type="InterPro" id="IPR037034">
    <property type="entry name" value="RNA_pol_Rpb2_2_sf"/>
</dbReference>
<dbReference type="OrthoDB" id="10248617at2759"/>
<evidence type="ECO:0000256" key="3">
    <source>
        <dbReference type="ARBA" id="ARBA00022478"/>
    </source>
</evidence>
<feature type="domain" description="RNA polymerase beta subunit protrusion" evidence="8">
    <location>
        <begin position="21"/>
        <end position="166"/>
    </location>
</feature>
<evidence type="ECO:0000313" key="9">
    <source>
        <dbReference type="EMBL" id="VEL27561.1"/>
    </source>
</evidence>
<name>A0A448X433_9PLAT</name>
<evidence type="ECO:0000259" key="7">
    <source>
        <dbReference type="Pfam" id="PF04561"/>
    </source>
</evidence>
<evidence type="ECO:0000259" key="8">
    <source>
        <dbReference type="Pfam" id="PF04563"/>
    </source>
</evidence>
<dbReference type="GO" id="GO:0032549">
    <property type="term" value="F:ribonucleoside binding"/>
    <property type="evidence" value="ECO:0007669"/>
    <property type="project" value="InterPro"/>
</dbReference>
<dbReference type="GO" id="GO:0003899">
    <property type="term" value="F:DNA-directed RNA polymerase activity"/>
    <property type="evidence" value="ECO:0007669"/>
    <property type="project" value="UniProtKB-EC"/>
</dbReference>
<dbReference type="InterPro" id="IPR007644">
    <property type="entry name" value="RNA_pol_bsu_protrusion"/>
</dbReference>
<evidence type="ECO:0000256" key="4">
    <source>
        <dbReference type="ARBA" id="ARBA00022679"/>
    </source>
</evidence>
<organism evidence="9 10">
    <name type="scientific">Protopolystoma xenopodis</name>
    <dbReference type="NCBI Taxonomy" id="117903"/>
    <lineage>
        <taxon>Eukaryota</taxon>
        <taxon>Metazoa</taxon>
        <taxon>Spiralia</taxon>
        <taxon>Lophotrochozoa</taxon>
        <taxon>Platyhelminthes</taxon>
        <taxon>Monogenea</taxon>
        <taxon>Polyopisthocotylea</taxon>
        <taxon>Polystomatidea</taxon>
        <taxon>Polystomatidae</taxon>
        <taxon>Protopolystoma</taxon>
    </lineage>
</organism>
<evidence type="ECO:0000313" key="10">
    <source>
        <dbReference type="Proteomes" id="UP000784294"/>
    </source>
</evidence>
<sequence length="270" mass="30282">MSTKVLKDKHLLVPSFLSVKGLVKLHIDAYNHFIETEIKNIVQANKRISVPEANWWLEYNDIYVLPPSVNEGSVVSSSVTPHDCRLRDLTYAGEIRVDLTFMRENELVTKKSVFIGKMPIMLKSSSCVLSGKSPSELMRLKECPLDPGGYFIIGGSEKVILLQEQLSKNRIIVEEDGRRGLMCSVTSSSAQTKSKTNIIVKEDRFYLAHNSFVVDVPIGVLFKAMGVTSDQEILQLVGTEESIWANVVPSVKQCIESKVNYHNSVSLWYS</sequence>
<keyword evidence="5" id="KW-0548">Nucleotidyltransferase</keyword>
<proteinExistence type="inferred from homology"/>
<dbReference type="Gene3D" id="3.90.1100.10">
    <property type="match status" value="1"/>
</dbReference>
<dbReference type="Pfam" id="PF04563">
    <property type="entry name" value="RNA_pol_Rpb2_1"/>
    <property type="match status" value="1"/>
</dbReference>
<dbReference type="InterPro" id="IPR007642">
    <property type="entry name" value="RNA_pol_Rpb2_2"/>
</dbReference>
<evidence type="ECO:0000256" key="5">
    <source>
        <dbReference type="ARBA" id="ARBA00022695"/>
    </source>
</evidence>
<dbReference type="GO" id="GO:0003677">
    <property type="term" value="F:DNA binding"/>
    <property type="evidence" value="ECO:0007669"/>
    <property type="project" value="InterPro"/>
</dbReference>
<dbReference type="AlphaFoldDB" id="A0A448X433"/>
<feature type="domain" description="RNA polymerase Rpb2" evidence="7">
    <location>
        <begin position="168"/>
        <end position="258"/>
    </location>
</feature>
<keyword evidence="4" id="KW-0808">Transferase</keyword>
<dbReference type="EC" id="2.7.7.6" evidence="2"/>
<comment type="similarity">
    <text evidence="1">Belongs to the RNA polymerase beta chain family.</text>
</comment>
<evidence type="ECO:0000256" key="1">
    <source>
        <dbReference type="ARBA" id="ARBA00006835"/>
    </source>
</evidence>
<dbReference type="SUPFAM" id="SSF64484">
    <property type="entry name" value="beta and beta-prime subunits of DNA dependent RNA-polymerase"/>
    <property type="match status" value="1"/>
</dbReference>
<reference evidence="9" key="1">
    <citation type="submission" date="2018-11" db="EMBL/GenBank/DDBJ databases">
        <authorList>
            <consortium name="Pathogen Informatics"/>
        </authorList>
    </citation>
    <scope>NUCLEOTIDE SEQUENCE</scope>
</reference>
<dbReference type="PANTHER" id="PTHR20856">
    <property type="entry name" value="DNA-DIRECTED RNA POLYMERASE I SUBUNIT 2"/>
    <property type="match status" value="1"/>
</dbReference>
<dbReference type="GO" id="GO:0000428">
    <property type="term" value="C:DNA-directed RNA polymerase complex"/>
    <property type="evidence" value="ECO:0007669"/>
    <property type="project" value="UniProtKB-KW"/>
</dbReference>
<evidence type="ECO:0000256" key="6">
    <source>
        <dbReference type="ARBA" id="ARBA00023163"/>
    </source>
</evidence>
<comment type="caution">
    <text evidence="9">The sequence shown here is derived from an EMBL/GenBank/DDBJ whole genome shotgun (WGS) entry which is preliminary data.</text>
</comment>
<accession>A0A448X433</accession>
<dbReference type="InterPro" id="IPR015712">
    <property type="entry name" value="DNA-dir_RNA_pol_su2"/>
</dbReference>
<protein>
    <recommendedName>
        <fullName evidence="2">DNA-directed RNA polymerase</fullName>
        <ecNumber evidence="2">2.7.7.6</ecNumber>
    </recommendedName>
</protein>
<keyword evidence="3" id="KW-0240">DNA-directed RNA polymerase</keyword>
<keyword evidence="10" id="KW-1185">Reference proteome</keyword>
<dbReference type="GO" id="GO:0006351">
    <property type="term" value="P:DNA-templated transcription"/>
    <property type="evidence" value="ECO:0007669"/>
    <property type="project" value="InterPro"/>
</dbReference>
<keyword evidence="6" id="KW-0804">Transcription</keyword>
<evidence type="ECO:0000256" key="2">
    <source>
        <dbReference type="ARBA" id="ARBA00012418"/>
    </source>
</evidence>
<dbReference type="Proteomes" id="UP000784294">
    <property type="component" value="Unassembled WGS sequence"/>
</dbReference>
<dbReference type="EMBL" id="CAAALY010088066">
    <property type="protein sequence ID" value="VEL27561.1"/>
    <property type="molecule type" value="Genomic_DNA"/>
</dbReference>